<dbReference type="Pfam" id="PF00496">
    <property type="entry name" value="SBP_bac_5"/>
    <property type="match status" value="1"/>
</dbReference>
<dbReference type="InterPro" id="IPR023765">
    <property type="entry name" value="SBP_5_CS"/>
</dbReference>
<evidence type="ECO:0000313" key="5">
    <source>
        <dbReference type="EMBL" id="CAA9349410.1"/>
    </source>
</evidence>
<dbReference type="Gene3D" id="3.90.76.10">
    <property type="entry name" value="Dipeptide-binding Protein, Domain 1"/>
    <property type="match status" value="1"/>
</dbReference>
<feature type="domain" description="Solute-binding protein family 5" evidence="4">
    <location>
        <begin position="78"/>
        <end position="440"/>
    </location>
</feature>
<accession>A0A6J4M489</accession>
<name>A0A6J4M489_9HYPH</name>
<dbReference type="SUPFAM" id="SSF53850">
    <property type="entry name" value="Periplasmic binding protein-like II"/>
    <property type="match status" value="1"/>
</dbReference>
<dbReference type="InterPro" id="IPR000914">
    <property type="entry name" value="SBP_5_dom"/>
</dbReference>
<dbReference type="Gene3D" id="3.40.190.10">
    <property type="entry name" value="Periplasmic binding protein-like II"/>
    <property type="match status" value="1"/>
</dbReference>
<organism evidence="5">
    <name type="scientific">uncultured Microvirga sp</name>
    <dbReference type="NCBI Taxonomy" id="412392"/>
    <lineage>
        <taxon>Bacteria</taxon>
        <taxon>Pseudomonadati</taxon>
        <taxon>Pseudomonadota</taxon>
        <taxon>Alphaproteobacteria</taxon>
        <taxon>Hyphomicrobiales</taxon>
        <taxon>Methylobacteriaceae</taxon>
        <taxon>Microvirga</taxon>
        <taxon>environmental samples</taxon>
    </lineage>
</organism>
<sequence length="534" mass="59176">MTTTRRTFLHTGVAATAVVGAPGLLRAQTTPARQKTVRAVMQGDLRAFDPIWTTANITAYHGAMVYDTLFGLDANLQPQPQMVGRHGVSDDKLTYTFELRDGLKFSDGGAVTADDVVASIRRWAARDGAGQHMMARVKDISKKDDKTFVIALKEPYGLVIDVMAKTSTPLLYVMRKKEAETDPMQQVTSYVGSGPFTFNQDETKQGARYVYDRNPNYVPRPEAASGMAGAKIAKLDRVIWENMPDQMTAMSALQAGEIDFVELPPIDLLDQFEGDKNIKVEVLNKTGSVGWIRLNFLHPPFDNVDARRAMLYLVNQEEYLKATFGNPKYYSKCGSNFACGTPMENDENTAWFKEAPSPAKARELFRKAGYDGRPVVVLHATNIDYMNNAAQITAQRLREIGVNVQLATSDWGGVVTRRAVKTAPDQGGWNIFITSAGGNSVGNPIALTGHAAIGEKGWFGWPADETHEKLRDKWAAAPTLEDKKAVARELQKNAWDFVPHVWFGQWQSPVAYRSNLRGVIAVPEIIPFWNIEKA</sequence>
<dbReference type="InterPro" id="IPR039424">
    <property type="entry name" value="SBP_5"/>
</dbReference>
<dbReference type="GO" id="GO:1904680">
    <property type="term" value="F:peptide transmembrane transporter activity"/>
    <property type="evidence" value="ECO:0007669"/>
    <property type="project" value="TreeGrafter"/>
</dbReference>
<dbReference type="PANTHER" id="PTHR30290">
    <property type="entry name" value="PERIPLASMIC BINDING COMPONENT OF ABC TRANSPORTER"/>
    <property type="match status" value="1"/>
</dbReference>
<protein>
    <submittedName>
        <fullName evidence="5">ABC transporter, substrate-binding protein (Cluster 5, nickel/peptides/opines)</fullName>
    </submittedName>
</protein>
<keyword evidence="3" id="KW-0732">Signal</keyword>
<evidence type="ECO:0000256" key="3">
    <source>
        <dbReference type="ARBA" id="ARBA00022729"/>
    </source>
</evidence>
<comment type="subcellular location">
    <subcellularLocation>
        <location evidence="1">Periplasm</location>
    </subcellularLocation>
</comment>
<gene>
    <name evidence="5" type="ORF">AVDCRST_MAG90-2354</name>
</gene>
<dbReference type="EMBL" id="CADCUC010000471">
    <property type="protein sequence ID" value="CAA9349410.1"/>
    <property type="molecule type" value="Genomic_DNA"/>
</dbReference>
<dbReference type="InterPro" id="IPR006311">
    <property type="entry name" value="TAT_signal"/>
</dbReference>
<evidence type="ECO:0000259" key="4">
    <source>
        <dbReference type="Pfam" id="PF00496"/>
    </source>
</evidence>
<reference evidence="5" key="1">
    <citation type="submission" date="2020-02" db="EMBL/GenBank/DDBJ databases">
        <authorList>
            <person name="Meier V. D."/>
        </authorList>
    </citation>
    <scope>NUCLEOTIDE SEQUENCE</scope>
    <source>
        <strain evidence="5">AVDCRST_MAG90</strain>
    </source>
</reference>
<dbReference type="PROSITE" id="PS51318">
    <property type="entry name" value="TAT"/>
    <property type="match status" value="1"/>
</dbReference>
<dbReference type="PROSITE" id="PS01040">
    <property type="entry name" value="SBP_BACTERIAL_5"/>
    <property type="match status" value="1"/>
</dbReference>
<dbReference type="AlphaFoldDB" id="A0A6J4M489"/>
<evidence type="ECO:0000256" key="1">
    <source>
        <dbReference type="ARBA" id="ARBA00004418"/>
    </source>
</evidence>
<evidence type="ECO:0000256" key="2">
    <source>
        <dbReference type="ARBA" id="ARBA00005695"/>
    </source>
</evidence>
<proteinExistence type="inferred from homology"/>
<dbReference type="Gene3D" id="3.10.105.10">
    <property type="entry name" value="Dipeptide-binding Protein, Domain 3"/>
    <property type="match status" value="1"/>
</dbReference>
<dbReference type="PANTHER" id="PTHR30290:SF38">
    <property type="entry name" value="D,D-DIPEPTIDE-BINDING PERIPLASMIC PROTEIN DDPA-RELATED"/>
    <property type="match status" value="1"/>
</dbReference>
<comment type="similarity">
    <text evidence="2">Belongs to the bacterial solute-binding protein 5 family.</text>
</comment>
<dbReference type="CDD" id="cd08502">
    <property type="entry name" value="PBP2_NikA_DppA_OppA_like_16"/>
    <property type="match status" value="1"/>
</dbReference>
<dbReference type="GO" id="GO:0015833">
    <property type="term" value="P:peptide transport"/>
    <property type="evidence" value="ECO:0007669"/>
    <property type="project" value="TreeGrafter"/>
</dbReference>